<dbReference type="eggNOG" id="ENOG502STAJ">
    <property type="taxonomic scope" value="Eukaryota"/>
</dbReference>
<dbReference type="OrthoDB" id="3689214at2759"/>
<evidence type="ECO:0000313" key="4">
    <source>
        <dbReference type="EMBL" id="CDP28873.1"/>
    </source>
</evidence>
<evidence type="ECO:0000256" key="1">
    <source>
        <dbReference type="SAM" id="MobiDB-lite"/>
    </source>
</evidence>
<reference evidence="5" key="3">
    <citation type="journal article" date="2014" name="Genetics">
        <title>Maintaining two mating types: Structure of the mating type locus and its role in heterokaryosis in Podospora anserina.</title>
        <authorList>
            <person name="Grognet P."/>
            <person name="Bidard F."/>
            <person name="Kuchly C."/>
            <person name="Tong L.C.H."/>
            <person name="Coppin E."/>
            <person name="Benkhali J.A."/>
            <person name="Couloux A."/>
            <person name="Wincker P."/>
            <person name="Debuchy R."/>
            <person name="Silar P."/>
        </authorList>
    </citation>
    <scope>GENOME REANNOTATION</scope>
    <source>
        <strain evidence="5">S / ATCC MYA-4624 / DSM 980 / FGSC 10383</strain>
    </source>
</reference>
<keyword evidence="2" id="KW-0472">Membrane</keyword>
<keyword evidence="2" id="KW-1133">Transmembrane helix</keyword>
<dbReference type="GeneID" id="6188121"/>
<dbReference type="RefSeq" id="XP_001904020.1">
    <property type="nucleotide sequence ID" value="XM_001903985.1"/>
</dbReference>
<feature type="transmembrane region" description="Helical" evidence="2">
    <location>
        <begin position="234"/>
        <end position="258"/>
    </location>
</feature>
<feature type="compositionally biased region" description="Basic and acidic residues" evidence="1">
    <location>
        <begin position="354"/>
        <end position="373"/>
    </location>
</feature>
<reference evidence="3" key="2">
    <citation type="submission" date="2008-07" db="EMBL/GenBank/DDBJ databases">
        <authorList>
            <person name="Genoscope - CEA"/>
        </authorList>
    </citation>
    <scope>NUCLEOTIDE SEQUENCE</scope>
    <source>
        <strain evidence="3">S mat+</strain>
    </source>
</reference>
<dbReference type="EMBL" id="CU633457">
    <property type="protein sequence ID" value="CAP61797.1"/>
    <property type="molecule type" value="Genomic_DNA"/>
</dbReference>
<keyword evidence="2" id="KW-0812">Transmembrane</keyword>
<dbReference type="KEGG" id="pan:PODANSg1037"/>
<feature type="compositionally biased region" description="Polar residues" evidence="1">
    <location>
        <begin position="181"/>
        <end position="203"/>
    </location>
</feature>
<dbReference type="AlphaFoldDB" id="B2AED1"/>
<feature type="transmembrane region" description="Helical" evidence="2">
    <location>
        <begin position="21"/>
        <end position="41"/>
    </location>
</feature>
<organism evidence="3">
    <name type="scientific">Podospora anserina (strain S / ATCC MYA-4624 / DSM 980 / FGSC 10383)</name>
    <name type="common">Pleurage anserina</name>
    <dbReference type="NCBI Taxonomy" id="515849"/>
    <lineage>
        <taxon>Eukaryota</taxon>
        <taxon>Fungi</taxon>
        <taxon>Dikarya</taxon>
        <taxon>Ascomycota</taxon>
        <taxon>Pezizomycotina</taxon>
        <taxon>Sordariomycetes</taxon>
        <taxon>Sordariomycetidae</taxon>
        <taxon>Sordariales</taxon>
        <taxon>Podosporaceae</taxon>
        <taxon>Podospora</taxon>
        <taxon>Podospora anserina</taxon>
    </lineage>
</organism>
<dbReference type="EMBL" id="FO904940">
    <property type="protein sequence ID" value="CDP28873.1"/>
    <property type="molecule type" value="Genomic_DNA"/>
</dbReference>
<reference evidence="3 5" key="1">
    <citation type="journal article" date="2008" name="Genome Biol.">
        <title>The genome sequence of the model ascomycete fungus Podospora anserina.</title>
        <authorList>
            <person name="Espagne E."/>
            <person name="Lespinet O."/>
            <person name="Malagnac F."/>
            <person name="Da Silva C."/>
            <person name="Jaillon O."/>
            <person name="Porcel B.M."/>
            <person name="Couloux A."/>
            <person name="Aury J.-M."/>
            <person name="Segurens B."/>
            <person name="Poulain J."/>
            <person name="Anthouard V."/>
            <person name="Grossetete S."/>
            <person name="Khalili H."/>
            <person name="Coppin E."/>
            <person name="Dequard-Chablat M."/>
            <person name="Picard M."/>
            <person name="Contamine V."/>
            <person name="Arnaise S."/>
            <person name="Bourdais A."/>
            <person name="Berteaux-Lecellier V."/>
            <person name="Gautheret D."/>
            <person name="de Vries R.P."/>
            <person name="Battaglia E."/>
            <person name="Coutinho P.M."/>
            <person name="Danchin E.G.J."/>
            <person name="Henrissat B."/>
            <person name="El Khoury R."/>
            <person name="Sainsard-Chanet A."/>
            <person name="Boivin A."/>
            <person name="Pinan-Lucarre B."/>
            <person name="Sellem C.H."/>
            <person name="Debuchy R."/>
            <person name="Wincker P."/>
            <person name="Weissenbach J."/>
            <person name="Silar P."/>
        </authorList>
    </citation>
    <scope>NUCLEOTIDE SEQUENCE [LARGE SCALE GENOMIC DNA]</scope>
    <source>
        <strain evidence="5">S / ATCC MYA-4624 / DSM 980 / FGSC 10383</strain>
        <strain evidence="3">S mat+</strain>
    </source>
</reference>
<dbReference type="HOGENOM" id="CLU_723978_0_0_1"/>
<accession>B2AED1</accession>
<evidence type="ECO:0000313" key="5">
    <source>
        <dbReference type="Proteomes" id="UP000001197"/>
    </source>
</evidence>
<proteinExistence type="predicted"/>
<dbReference type="VEuPathDB" id="FungiDB:PODANS_5_2980"/>
<dbReference type="Proteomes" id="UP000001197">
    <property type="component" value="Chromosome 5"/>
</dbReference>
<evidence type="ECO:0000313" key="3">
    <source>
        <dbReference type="EMBL" id="CAP61797.1"/>
    </source>
</evidence>
<gene>
    <name evidence="3" type="ORF">PODANS_5_2980</name>
</gene>
<reference evidence="4" key="4">
    <citation type="submission" date="2015-04" db="EMBL/GenBank/DDBJ databases">
        <title>Maintaining two mating types: Structure of the mating type locus and its role in heterokaryosis in Podospora anserina.</title>
        <authorList>
            <person name="Grognet P."/>
            <person name="Bidard F."/>
            <person name="Kuchly C."/>
            <person name="Chan Ho Tong L."/>
            <person name="Coppin E."/>
            <person name="Ait Benkhali J."/>
            <person name="Couloux A."/>
            <person name="Wincker P."/>
            <person name="Debuchy R."/>
            <person name="Silar P."/>
        </authorList>
    </citation>
    <scope>NUCLEOTIDE SEQUENCE</scope>
</reference>
<sequence>MADIITNIKASRLAVPWDCQLAARLFLFFISLCIVSMSATWRRLFSVERRQGGAQRQYLWNVPSGKQPDFSESYTHGQNIPISWNALNNSVYDLWLTTWNFEVNPMALCLARAINLGHDGSINLKTPNIPPQTLSTKTRYVLRFKPQTKEGGYVSADPELCSPAFFITDSSQTVQAEPESNPVTSTQTTLQTRSPAPTHISTSLDNTTVTTSFLPLPPGEDGTANSENMSSGQAAALTIGLILTVALLVACEVAYLMWRRKQKRKMQQSRRLKNKSLFGAVHDPRNTGPALTKFATLETKSTQEPGLSRSAFVKLRESITSWTPSRWARSWKWPGGTERKRGIFTRVVTTSRDTSSERGRKNSAKADVEVEERERRENKDRWTMFNSPYTGPWMLVSPELPGDSSWGHYGRNGELVHELHASNGRKGPGTIHSSLVELDAEGDRWEEQRLEGR</sequence>
<keyword evidence="5" id="KW-1185">Reference proteome</keyword>
<protein>
    <submittedName>
        <fullName evidence="3">Podospora anserina S mat+ genomic DNA chromosome 5, supercontig 1</fullName>
    </submittedName>
</protein>
<evidence type="ECO:0000256" key="2">
    <source>
        <dbReference type="SAM" id="Phobius"/>
    </source>
</evidence>
<feature type="region of interest" description="Disordered" evidence="1">
    <location>
        <begin position="349"/>
        <end position="373"/>
    </location>
</feature>
<dbReference type="STRING" id="515849.B2AED1"/>
<feature type="region of interest" description="Disordered" evidence="1">
    <location>
        <begin position="173"/>
        <end position="203"/>
    </location>
</feature>
<name>B2AED1_PODAN</name>